<sequence>MISPRALHRAEEIIQSAADAGAKVLLDGRGVRVEKYPRGNFLGPTVIDGVTRDMRCYEEEIFGPVLSCVRVDTLEEALELVNANRYGNGASVFTQSGPCARRFQSEVNAGQVGVNVPIPVPLPMFSFTGNKESFLGDTNFYGRSGVNFYTQLKTITSLWRHEDAEVDRQSAVHMPTLH</sequence>
<comment type="caution">
    <text evidence="1">The sequence shown here is derived from an EMBL/GenBank/DDBJ whole genome shotgun (WGS) entry which is preliminary data.</text>
</comment>
<reference evidence="1" key="1">
    <citation type="submission" date="2022-07" db="EMBL/GenBank/DDBJ databases">
        <title>Phylogenomic reconstructions and comparative analyses of Kickxellomycotina fungi.</title>
        <authorList>
            <person name="Reynolds N.K."/>
            <person name="Stajich J.E."/>
            <person name="Barry K."/>
            <person name="Grigoriev I.V."/>
            <person name="Crous P."/>
            <person name="Smith M.E."/>
        </authorList>
    </citation>
    <scope>NUCLEOTIDE SEQUENCE</scope>
    <source>
        <strain evidence="1">CBS 102833</strain>
    </source>
</reference>
<protein>
    <submittedName>
        <fullName evidence="1">Uncharacterized protein</fullName>
    </submittedName>
</protein>
<organism evidence="1 2">
    <name type="scientific">Coemansia furcata</name>
    <dbReference type="NCBI Taxonomy" id="417177"/>
    <lineage>
        <taxon>Eukaryota</taxon>
        <taxon>Fungi</taxon>
        <taxon>Fungi incertae sedis</taxon>
        <taxon>Zoopagomycota</taxon>
        <taxon>Kickxellomycotina</taxon>
        <taxon>Kickxellomycetes</taxon>
        <taxon>Kickxellales</taxon>
        <taxon>Kickxellaceae</taxon>
        <taxon>Coemansia</taxon>
    </lineage>
</organism>
<evidence type="ECO:0000313" key="1">
    <source>
        <dbReference type="EMBL" id="KAJ2804172.1"/>
    </source>
</evidence>
<dbReference type="Proteomes" id="UP001140096">
    <property type="component" value="Unassembled WGS sequence"/>
</dbReference>
<name>A0ACC1LAJ4_9FUNG</name>
<accession>A0ACC1LAJ4</accession>
<keyword evidence="2" id="KW-1185">Reference proteome</keyword>
<proteinExistence type="predicted"/>
<evidence type="ECO:0000313" key="2">
    <source>
        <dbReference type="Proteomes" id="UP001140096"/>
    </source>
</evidence>
<dbReference type="EMBL" id="JANBUP010001681">
    <property type="protein sequence ID" value="KAJ2804172.1"/>
    <property type="molecule type" value="Genomic_DNA"/>
</dbReference>
<gene>
    <name evidence="1" type="ORF">H4S07_004289</name>
</gene>